<keyword evidence="10" id="KW-1185">Reference proteome</keyword>
<accession>A0A1J4KK86</accession>
<keyword evidence="3 7" id="KW-0812">Transmembrane</keyword>
<dbReference type="Proteomes" id="UP000179807">
    <property type="component" value="Unassembled WGS sequence"/>
</dbReference>
<evidence type="ECO:0000256" key="6">
    <source>
        <dbReference type="ARBA" id="ARBA00023315"/>
    </source>
</evidence>
<dbReference type="GO" id="GO:0019706">
    <property type="term" value="F:protein-cysteine S-palmitoyltransferase activity"/>
    <property type="evidence" value="ECO:0007669"/>
    <property type="project" value="UniProtKB-EC"/>
</dbReference>
<evidence type="ECO:0000256" key="5">
    <source>
        <dbReference type="ARBA" id="ARBA00023136"/>
    </source>
</evidence>
<dbReference type="GO" id="GO:0016020">
    <property type="term" value="C:membrane"/>
    <property type="evidence" value="ECO:0007669"/>
    <property type="project" value="UniProtKB-SubCell"/>
</dbReference>
<gene>
    <name evidence="9" type="ORF">TRFO_18773</name>
</gene>
<comment type="caution">
    <text evidence="9">The sequence shown here is derived from an EMBL/GenBank/DDBJ whole genome shotgun (WGS) entry which is preliminary data.</text>
</comment>
<dbReference type="EMBL" id="MLAK01000581">
    <property type="protein sequence ID" value="OHT11711.1"/>
    <property type="molecule type" value="Genomic_DNA"/>
</dbReference>
<dbReference type="GeneID" id="94835085"/>
<dbReference type="Pfam" id="PF01529">
    <property type="entry name" value="DHHC"/>
    <property type="match status" value="1"/>
</dbReference>
<comment type="subcellular location">
    <subcellularLocation>
        <location evidence="1">Membrane</location>
        <topology evidence="1">Multi-pass membrane protein</topology>
    </subcellularLocation>
</comment>
<evidence type="ECO:0000259" key="8">
    <source>
        <dbReference type="Pfam" id="PF01529"/>
    </source>
</evidence>
<dbReference type="VEuPathDB" id="TrichDB:TRFO_18773"/>
<evidence type="ECO:0000256" key="7">
    <source>
        <dbReference type="RuleBase" id="RU079119"/>
    </source>
</evidence>
<dbReference type="PROSITE" id="PS50216">
    <property type="entry name" value="DHHC"/>
    <property type="match status" value="1"/>
</dbReference>
<comment type="domain">
    <text evidence="7">The DHHC domain is required for palmitoyltransferase activity.</text>
</comment>
<organism evidence="9 10">
    <name type="scientific">Tritrichomonas foetus</name>
    <dbReference type="NCBI Taxonomy" id="1144522"/>
    <lineage>
        <taxon>Eukaryota</taxon>
        <taxon>Metamonada</taxon>
        <taxon>Parabasalia</taxon>
        <taxon>Tritrichomonadida</taxon>
        <taxon>Tritrichomonadidae</taxon>
        <taxon>Tritrichomonas</taxon>
    </lineage>
</organism>
<feature type="transmembrane region" description="Helical" evidence="7">
    <location>
        <begin position="91"/>
        <end position="111"/>
    </location>
</feature>
<dbReference type="OrthoDB" id="331948at2759"/>
<proteinExistence type="inferred from homology"/>
<keyword evidence="5 7" id="KW-0472">Membrane</keyword>
<evidence type="ECO:0000313" key="10">
    <source>
        <dbReference type="Proteomes" id="UP000179807"/>
    </source>
</evidence>
<comment type="similarity">
    <text evidence="7">Belongs to the DHHC palmitoyltransferase family.</text>
</comment>
<dbReference type="InterPro" id="IPR001594">
    <property type="entry name" value="Palmitoyltrfase_DHHC"/>
</dbReference>
<dbReference type="PANTHER" id="PTHR12246">
    <property type="entry name" value="PALMITOYLTRANSFERASE ZDHHC16"/>
    <property type="match status" value="1"/>
</dbReference>
<dbReference type="InterPro" id="IPR039859">
    <property type="entry name" value="PFA4/ZDH16/20/ERF2-like"/>
</dbReference>
<dbReference type="EC" id="2.3.1.225" evidence="7"/>
<evidence type="ECO:0000313" key="9">
    <source>
        <dbReference type="EMBL" id="OHT11711.1"/>
    </source>
</evidence>
<evidence type="ECO:0000256" key="2">
    <source>
        <dbReference type="ARBA" id="ARBA00022679"/>
    </source>
</evidence>
<name>A0A1J4KK86_9EUKA</name>
<comment type="catalytic activity">
    <reaction evidence="7">
        <text>L-cysteinyl-[protein] + hexadecanoyl-CoA = S-hexadecanoyl-L-cysteinyl-[protein] + CoA</text>
        <dbReference type="Rhea" id="RHEA:36683"/>
        <dbReference type="Rhea" id="RHEA-COMP:10131"/>
        <dbReference type="Rhea" id="RHEA-COMP:11032"/>
        <dbReference type="ChEBI" id="CHEBI:29950"/>
        <dbReference type="ChEBI" id="CHEBI:57287"/>
        <dbReference type="ChEBI" id="CHEBI:57379"/>
        <dbReference type="ChEBI" id="CHEBI:74151"/>
        <dbReference type="EC" id="2.3.1.225"/>
    </reaction>
</comment>
<keyword evidence="4 7" id="KW-1133">Transmembrane helix</keyword>
<dbReference type="AlphaFoldDB" id="A0A1J4KK86"/>
<dbReference type="RefSeq" id="XP_068364847.1">
    <property type="nucleotide sequence ID" value="XM_068500381.1"/>
</dbReference>
<keyword evidence="2 7" id="KW-0808">Transferase</keyword>
<evidence type="ECO:0000256" key="3">
    <source>
        <dbReference type="ARBA" id="ARBA00022692"/>
    </source>
</evidence>
<feature type="domain" description="Palmitoyltransferase DHHC" evidence="8">
    <location>
        <begin position="154"/>
        <end position="264"/>
    </location>
</feature>
<feature type="transmembrane region" description="Helical" evidence="7">
    <location>
        <begin position="193"/>
        <end position="212"/>
    </location>
</feature>
<evidence type="ECO:0000256" key="4">
    <source>
        <dbReference type="ARBA" id="ARBA00022989"/>
    </source>
</evidence>
<keyword evidence="6 7" id="KW-0012">Acyltransferase</keyword>
<reference evidence="9" key="1">
    <citation type="submission" date="2016-10" db="EMBL/GenBank/DDBJ databases">
        <authorList>
            <person name="Benchimol M."/>
            <person name="Almeida L.G."/>
            <person name="Vasconcelos A.T."/>
            <person name="Perreira-Neves A."/>
            <person name="Rosa I.A."/>
            <person name="Tasca T."/>
            <person name="Bogo M.R."/>
            <person name="de Souza W."/>
        </authorList>
    </citation>
    <scope>NUCLEOTIDE SEQUENCE [LARGE SCALE GENOMIC DNA]</scope>
    <source>
        <strain evidence="9">K</strain>
    </source>
</reference>
<sequence>MKDEIPLVDKSPKAKRKRSFDFPDDPPVTEWLYICPGRCFPLTKLKNYNRFFFREIEIEVGSLVILFVLGLIGFTYCVFFTSVLPQFHRNVSLFALIETTIITFLFLWSYLSASCMDPGYLPYYWYQTQNDWYPWEEQLSGLATTETQCVFVDMHERPNNAAFSRSAGRFVIRGDHICDWICNWVGKRNHKQFFLLIIYGSLYCLSMIFWTLFVKSSKVSQLRYSLIVVSLVLEIVFAFALIITFVSRFIMVLSNQTQIQVYKNQIPEPKESWIESLEEICGPGTKLCWFIPTPAFGKELPNPTRI</sequence>
<protein>
    <recommendedName>
        <fullName evidence="7">Palmitoyltransferase</fullName>
        <ecNumber evidence="7">2.3.1.225</ecNumber>
    </recommendedName>
</protein>
<feature type="transmembrane region" description="Helical" evidence="7">
    <location>
        <begin position="60"/>
        <end position="85"/>
    </location>
</feature>
<evidence type="ECO:0000256" key="1">
    <source>
        <dbReference type="ARBA" id="ARBA00004141"/>
    </source>
</evidence>
<feature type="transmembrane region" description="Helical" evidence="7">
    <location>
        <begin position="224"/>
        <end position="246"/>
    </location>
</feature>